<reference evidence="2" key="1">
    <citation type="submission" date="2017-12" db="EMBL/GenBank/DDBJ databases">
        <title>FDA dAtabase for Regulatory Grade micrObial Sequences (FDA-ARGOS): Supporting development and validation of Infectious Disease Dx tests.</title>
        <authorList>
            <person name="Hoffmann M."/>
            <person name="Allard M."/>
            <person name="Evans P."/>
            <person name="Brown E."/>
            <person name="Tallon L.J."/>
            <person name="Sadzewicz L."/>
            <person name="Sengamalay N."/>
            <person name="Ott S."/>
            <person name="Godinez A."/>
            <person name="Nagaraj S."/>
            <person name="Vavikolanu K."/>
            <person name="Aluvathingal J."/>
            <person name="Nadendla S."/>
            <person name="Hobson J."/>
            <person name="Sichtig H."/>
        </authorList>
    </citation>
    <scope>NUCLEOTIDE SEQUENCE [LARGE SCALE GENOMIC DNA]</scope>
    <source>
        <strain evidence="2">FDAARGOS_97</strain>
    </source>
</reference>
<evidence type="ECO:0000256" key="1">
    <source>
        <dbReference type="SAM" id="Phobius"/>
    </source>
</evidence>
<protein>
    <submittedName>
        <fullName evidence="2">Uncharacterized protein</fullName>
    </submittedName>
</protein>
<feature type="transmembrane region" description="Helical" evidence="1">
    <location>
        <begin position="25"/>
        <end position="44"/>
    </location>
</feature>
<evidence type="ECO:0000313" key="3">
    <source>
        <dbReference type="Proteomes" id="UP000054316"/>
    </source>
</evidence>
<keyword evidence="3" id="KW-1185">Reference proteome</keyword>
<organism evidence="2 3">
    <name type="scientific">Vibrio alginolyticus</name>
    <dbReference type="NCBI Taxonomy" id="663"/>
    <lineage>
        <taxon>Bacteria</taxon>
        <taxon>Pseudomonadati</taxon>
        <taxon>Pseudomonadota</taxon>
        <taxon>Gammaproteobacteria</taxon>
        <taxon>Vibrionales</taxon>
        <taxon>Vibrionaceae</taxon>
        <taxon>Vibrio</taxon>
    </lineage>
</organism>
<comment type="caution">
    <text evidence="2">The sequence shown here is derived from an EMBL/GenBank/DDBJ whole genome shotgun (WGS) entry which is preliminary data.</text>
</comment>
<evidence type="ECO:0000313" key="2">
    <source>
        <dbReference type="EMBL" id="PNP25994.1"/>
    </source>
</evidence>
<keyword evidence="1" id="KW-0812">Transmembrane</keyword>
<gene>
    <name evidence="2" type="ORF">AL553_005835</name>
</gene>
<name>A0ABX4XCE1_VIBAL</name>
<accession>A0ABX4XCE1</accession>
<proteinExistence type="predicted"/>
<dbReference type="EMBL" id="LOSN02000001">
    <property type="protein sequence ID" value="PNP25994.1"/>
    <property type="molecule type" value="Genomic_DNA"/>
</dbReference>
<sequence>MTKDLFLNREVTTYPYYNSLFNLDFYNMSPKLIGLVFVLVLFNVDKSMMFLQFHKRDHQVQINLKSNTNLD</sequence>
<keyword evidence="1" id="KW-1133">Transmembrane helix</keyword>
<dbReference type="Proteomes" id="UP000054316">
    <property type="component" value="Unassembled WGS sequence"/>
</dbReference>
<keyword evidence="1" id="KW-0472">Membrane</keyword>